<reference evidence="4" key="1">
    <citation type="submission" date="2019-07" db="EMBL/GenBank/DDBJ databases">
        <authorList>
            <person name="Dittberner H."/>
        </authorList>
    </citation>
    <scope>NUCLEOTIDE SEQUENCE [LARGE SCALE GENOMIC DNA]</scope>
</reference>
<dbReference type="InterPro" id="IPR033734">
    <property type="entry name" value="Jacalin-like_lectin_dom_plant"/>
</dbReference>
<evidence type="ECO:0000256" key="2">
    <source>
        <dbReference type="ARBA" id="ARBA00022734"/>
    </source>
</evidence>
<dbReference type="PANTHER" id="PTHR47293">
    <property type="entry name" value="JACALIN-RELATED LECTIN 3"/>
    <property type="match status" value="1"/>
</dbReference>
<keyword evidence="2" id="KW-0430">Lectin</keyword>
<comment type="similarity">
    <text evidence="1">Belongs to the jacalin lectin family.</text>
</comment>
<keyword evidence="5" id="KW-1185">Reference proteome</keyword>
<comment type="caution">
    <text evidence="4">The sequence shown here is derived from an EMBL/GenBank/DDBJ whole genome shotgun (WGS) entry which is preliminary data.</text>
</comment>
<protein>
    <recommendedName>
        <fullName evidence="3">Jacalin-type lectin domain-containing protein</fullName>
    </recommendedName>
</protein>
<dbReference type="FunFam" id="2.100.10.30:FF:000001">
    <property type="entry name" value="Jacalin-related lectin 33"/>
    <property type="match status" value="3"/>
</dbReference>
<dbReference type="OrthoDB" id="4325201at2759"/>
<dbReference type="CDD" id="cd09612">
    <property type="entry name" value="Jacalin"/>
    <property type="match status" value="3"/>
</dbReference>
<dbReference type="InterPro" id="IPR036404">
    <property type="entry name" value="Jacalin-like_lectin_dom_sf"/>
</dbReference>
<dbReference type="SMART" id="SM00915">
    <property type="entry name" value="Jacalin"/>
    <property type="match status" value="3"/>
</dbReference>
<feature type="domain" description="Jacalin-type lectin" evidence="3">
    <location>
        <begin position="314"/>
        <end position="456"/>
    </location>
</feature>
<evidence type="ECO:0000259" key="3">
    <source>
        <dbReference type="PROSITE" id="PS51752"/>
    </source>
</evidence>
<dbReference type="EMBL" id="CABITT030000004">
    <property type="protein sequence ID" value="VVB02692.1"/>
    <property type="molecule type" value="Genomic_DNA"/>
</dbReference>
<dbReference type="Proteomes" id="UP000489600">
    <property type="component" value="Unassembled WGS sequence"/>
</dbReference>
<sequence length="461" mass="50503">MAAKMYQKLARCGGEGGSEWDDDVYEGVRKVCVGQDLSRITYIKFEYVKVDGEVVTREYGTVDQHPKEFVLQYPEEHIVAVEGSYNVVALGATEVITSLVFKTSKGRKSPTFGPNLLGIVNGTKFDFEDEGKKIVGFHGRSGNGLDALGVYVEVDSLTTSFPLYKLEAQGGTDGSVWDDGSYDGVKTLRIGQDNSRITYLEFEYEKGGKSETHHHGVKGETQSELVLDYPDEYIESVEATYNKPNLFRNTVITSLTFKTSKGKTSFFGYKVGKKFVLEQKGRKLVGFHGKEGSAIDALGAYFAPIPIPSPLIPAKKLQAIGGNGGVAWDDGVYDNVKNIYVGQGNDGVCFVKFEYNKGTDLVSGDDHGKKTLLGAEEFVLEDGEYLTVLEGYFDKIYGVEAPVIISLRFKTNKRESTLFGMDSGEKFSLGEDCHKIVGFHGQASDVVHSVGVTVVPITTTE</sequence>
<dbReference type="GO" id="GO:0030246">
    <property type="term" value="F:carbohydrate binding"/>
    <property type="evidence" value="ECO:0007669"/>
    <property type="project" value="UniProtKB-KW"/>
</dbReference>
<evidence type="ECO:0000256" key="1">
    <source>
        <dbReference type="ARBA" id="ARBA00006568"/>
    </source>
</evidence>
<dbReference type="Gene3D" id="2.100.10.30">
    <property type="entry name" value="Jacalin-like lectin domain"/>
    <property type="match status" value="3"/>
</dbReference>
<dbReference type="InterPro" id="IPR001229">
    <property type="entry name" value="Jacalin-like_lectin_dom"/>
</dbReference>
<evidence type="ECO:0000313" key="4">
    <source>
        <dbReference type="EMBL" id="VVB02692.1"/>
    </source>
</evidence>
<accession>A0A565BM69</accession>
<dbReference type="SUPFAM" id="SSF51101">
    <property type="entry name" value="Mannose-binding lectins"/>
    <property type="match status" value="3"/>
</dbReference>
<dbReference type="PANTHER" id="PTHR47293:SF27">
    <property type="entry name" value="JACALIN-TYPE LECTIN DOMAIN-CONTAINING PROTEIN"/>
    <property type="match status" value="1"/>
</dbReference>
<feature type="domain" description="Jacalin-type lectin" evidence="3">
    <location>
        <begin position="163"/>
        <end position="304"/>
    </location>
</feature>
<feature type="domain" description="Jacalin-type lectin" evidence="3">
    <location>
        <begin position="6"/>
        <end position="154"/>
    </location>
</feature>
<name>A0A565BM69_9BRAS</name>
<proteinExistence type="inferred from homology"/>
<gene>
    <name evidence="4" type="ORF">ANE_LOCUS13136</name>
</gene>
<dbReference type="PROSITE" id="PS51752">
    <property type="entry name" value="JACALIN_LECTIN"/>
    <property type="match status" value="3"/>
</dbReference>
<organism evidence="4 5">
    <name type="scientific">Arabis nemorensis</name>
    <dbReference type="NCBI Taxonomy" id="586526"/>
    <lineage>
        <taxon>Eukaryota</taxon>
        <taxon>Viridiplantae</taxon>
        <taxon>Streptophyta</taxon>
        <taxon>Embryophyta</taxon>
        <taxon>Tracheophyta</taxon>
        <taxon>Spermatophyta</taxon>
        <taxon>Magnoliopsida</taxon>
        <taxon>eudicotyledons</taxon>
        <taxon>Gunneridae</taxon>
        <taxon>Pentapetalae</taxon>
        <taxon>rosids</taxon>
        <taxon>malvids</taxon>
        <taxon>Brassicales</taxon>
        <taxon>Brassicaceae</taxon>
        <taxon>Arabideae</taxon>
        <taxon>Arabis</taxon>
    </lineage>
</organism>
<dbReference type="Pfam" id="PF01419">
    <property type="entry name" value="Jacalin"/>
    <property type="match status" value="3"/>
</dbReference>
<evidence type="ECO:0000313" key="5">
    <source>
        <dbReference type="Proteomes" id="UP000489600"/>
    </source>
</evidence>
<dbReference type="AlphaFoldDB" id="A0A565BM69"/>